<dbReference type="InterPro" id="IPR036873">
    <property type="entry name" value="Rhodanese-like_dom_sf"/>
</dbReference>
<feature type="domain" description="Rhodanese" evidence="2">
    <location>
        <begin position="45"/>
        <end position="135"/>
    </location>
</feature>
<keyword evidence="1" id="KW-0812">Transmembrane</keyword>
<feature type="transmembrane region" description="Helical" evidence="1">
    <location>
        <begin position="6"/>
        <end position="25"/>
    </location>
</feature>
<dbReference type="GO" id="GO:0016740">
    <property type="term" value="F:transferase activity"/>
    <property type="evidence" value="ECO:0007669"/>
    <property type="project" value="UniProtKB-KW"/>
</dbReference>
<evidence type="ECO:0000313" key="4">
    <source>
        <dbReference type="Proteomes" id="UP000243719"/>
    </source>
</evidence>
<evidence type="ECO:0000259" key="2">
    <source>
        <dbReference type="PROSITE" id="PS50206"/>
    </source>
</evidence>
<sequence>MKFFTDYTNLLLLAVAIVSGLLLAWPKLSRRGRGIAVTEATQLINRRNALIVDVRDAAAYQSGHLPQARHLPFEEVSAKAPQFAKNKNHPVLLVDENGRRAAQAEALFKNAGYAEVFVLQGGLVGWRQAGMPIVKSGVAK</sequence>
<dbReference type="AlphaFoldDB" id="A0A1H2PNI7"/>
<dbReference type="OrthoDB" id="1445766at2"/>
<keyword evidence="1" id="KW-0472">Membrane</keyword>
<dbReference type="EMBL" id="FNLO01000004">
    <property type="protein sequence ID" value="SDV48251.1"/>
    <property type="molecule type" value="Genomic_DNA"/>
</dbReference>
<dbReference type="PROSITE" id="PS50206">
    <property type="entry name" value="RHODANESE_3"/>
    <property type="match status" value="1"/>
</dbReference>
<dbReference type="Pfam" id="PF00581">
    <property type="entry name" value="Rhodanese"/>
    <property type="match status" value="1"/>
</dbReference>
<evidence type="ECO:0000313" key="3">
    <source>
        <dbReference type="EMBL" id="SDV48251.1"/>
    </source>
</evidence>
<accession>A0A1H2PNI7</accession>
<keyword evidence="1" id="KW-1133">Transmembrane helix</keyword>
<name>A0A1H2PNI7_9BURK</name>
<dbReference type="InterPro" id="IPR001763">
    <property type="entry name" value="Rhodanese-like_dom"/>
</dbReference>
<keyword evidence="3" id="KW-0808">Transferase</keyword>
<dbReference type="Gene3D" id="3.40.250.10">
    <property type="entry name" value="Rhodanese-like domain"/>
    <property type="match status" value="1"/>
</dbReference>
<dbReference type="PANTHER" id="PTHR43031:SF18">
    <property type="entry name" value="RHODANESE-RELATED SULFURTRANSFERASES"/>
    <property type="match status" value="1"/>
</dbReference>
<dbReference type="STRING" id="1770053.SAMN05216551_104296"/>
<proteinExistence type="predicted"/>
<evidence type="ECO:0000256" key="1">
    <source>
        <dbReference type="SAM" id="Phobius"/>
    </source>
</evidence>
<reference evidence="4" key="1">
    <citation type="submission" date="2016-09" db="EMBL/GenBank/DDBJ databases">
        <authorList>
            <person name="Varghese N."/>
            <person name="Submissions S."/>
        </authorList>
    </citation>
    <scope>NUCLEOTIDE SEQUENCE [LARGE SCALE GENOMIC DNA]</scope>
    <source>
        <strain evidence="4">JS23</strain>
    </source>
</reference>
<protein>
    <submittedName>
        <fullName evidence="3">Rhodanese-related sulfurtransferase</fullName>
    </submittedName>
</protein>
<dbReference type="RefSeq" id="WP_091907238.1">
    <property type="nucleotide sequence ID" value="NZ_FNLO01000004.1"/>
</dbReference>
<keyword evidence="4" id="KW-1185">Reference proteome</keyword>
<dbReference type="PANTHER" id="PTHR43031">
    <property type="entry name" value="FAD-DEPENDENT OXIDOREDUCTASE"/>
    <property type="match status" value="1"/>
</dbReference>
<dbReference type="Proteomes" id="UP000243719">
    <property type="component" value="Unassembled WGS sequence"/>
</dbReference>
<dbReference type="CDD" id="cd00158">
    <property type="entry name" value="RHOD"/>
    <property type="match status" value="1"/>
</dbReference>
<dbReference type="SMART" id="SM00450">
    <property type="entry name" value="RHOD"/>
    <property type="match status" value="1"/>
</dbReference>
<organism evidence="3 4">
    <name type="scientific">Chitinasiproducens palmae</name>
    <dbReference type="NCBI Taxonomy" id="1770053"/>
    <lineage>
        <taxon>Bacteria</taxon>
        <taxon>Pseudomonadati</taxon>
        <taxon>Pseudomonadota</taxon>
        <taxon>Betaproteobacteria</taxon>
        <taxon>Burkholderiales</taxon>
        <taxon>Burkholderiaceae</taxon>
        <taxon>Chitinasiproducens</taxon>
    </lineage>
</organism>
<dbReference type="SUPFAM" id="SSF52821">
    <property type="entry name" value="Rhodanese/Cell cycle control phosphatase"/>
    <property type="match status" value="1"/>
</dbReference>
<dbReference type="InterPro" id="IPR050229">
    <property type="entry name" value="GlpE_sulfurtransferase"/>
</dbReference>
<gene>
    <name evidence="3" type="ORF">SAMN05216551_104296</name>
</gene>